<dbReference type="InterPro" id="IPR052519">
    <property type="entry name" value="Euk-type_GlcNAc_Kinase"/>
</dbReference>
<dbReference type="PANTHER" id="PTHR43190:SF3">
    <property type="entry name" value="N-ACETYL-D-GLUCOSAMINE KINASE"/>
    <property type="match status" value="1"/>
</dbReference>
<dbReference type="KEGG" id="pcx:LPB68_19480"/>
<sequence>MNRKVVIGIDGGGSHTRILVVDEHGEALAYIETGGSNPYHHPDAGRHLQDGIHQALKIAQCTVEDVVSLTAGLAGLDEEKNYIWANQQLAATGIKGRISAVNDAFPAQVGAFLGEPGIVAIGGTGSIIYGRNECGEEQRNYSFEHYAPAAARFIGYDTVHRIIAGRYEQADQSFVGEVLSFFQLEEVNQLAQIGTRGFYEEATVRNRFFGQLAPLVTLAAERGVPLATQVCDHAADSVAIGISLVGSTFRSADIRVSCIGSVLLSTYMRNAVLQQLSIPNASDKKYQYSDTQVAPVVGAVIDAFNAVGMNPSTEYPPSLQRFVESNLIVQG</sequence>
<dbReference type="PANTHER" id="PTHR43190">
    <property type="entry name" value="N-ACETYL-D-GLUCOSAMINE KINASE"/>
    <property type="match status" value="1"/>
</dbReference>
<accession>A0A167FQW3</accession>
<dbReference type="OrthoDB" id="9772633at2"/>
<keyword evidence="3" id="KW-1185">Reference proteome</keyword>
<proteinExistence type="predicted"/>
<dbReference type="Gene3D" id="3.30.420.40">
    <property type="match status" value="2"/>
</dbReference>
<reference evidence="2 3" key="1">
    <citation type="submission" date="2016-02" db="EMBL/GenBank/DDBJ databases">
        <title>Paenibacillus sp. LPB0068, isolated from Crassostrea gigas.</title>
        <authorList>
            <person name="Shin S.-K."/>
            <person name="Yi H."/>
        </authorList>
    </citation>
    <scope>NUCLEOTIDE SEQUENCE [LARGE SCALE GENOMIC DNA]</scope>
    <source>
        <strain evidence="2 3">LPB0068</strain>
    </source>
</reference>
<organism evidence="2 3">
    <name type="scientific">Paenibacillus crassostreae</name>
    <dbReference type="NCBI Taxonomy" id="1763538"/>
    <lineage>
        <taxon>Bacteria</taxon>
        <taxon>Bacillati</taxon>
        <taxon>Bacillota</taxon>
        <taxon>Bacilli</taxon>
        <taxon>Bacillales</taxon>
        <taxon>Paenibacillaceae</taxon>
        <taxon>Paenibacillus</taxon>
    </lineage>
</organism>
<dbReference type="Proteomes" id="UP000077134">
    <property type="component" value="Unassembled WGS sequence"/>
</dbReference>
<dbReference type="EMBL" id="LSFN01000005">
    <property type="protein sequence ID" value="OAB76809.1"/>
    <property type="molecule type" value="Genomic_DNA"/>
</dbReference>
<evidence type="ECO:0000313" key="3">
    <source>
        <dbReference type="Proteomes" id="UP000077134"/>
    </source>
</evidence>
<evidence type="ECO:0000259" key="1">
    <source>
        <dbReference type="Pfam" id="PF01869"/>
    </source>
</evidence>
<dbReference type="InterPro" id="IPR002731">
    <property type="entry name" value="ATPase_BadF"/>
</dbReference>
<protein>
    <recommendedName>
        <fullName evidence="1">ATPase BadF/BadG/BcrA/BcrD type domain-containing protein</fullName>
    </recommendedName>
</protein>
<dbReference type="SUPFAM" id="SSF53067">
    <property type="entry name" value="Actin-like ATPase domain"/>
    <property type="match status" value="2"/>
</dbReference>
<dbReference type="Pfam" id="PF01869">
    <property type="entry name" value="BcrAD_BadFG"/>
    <property type="match status" value="1"/>
</dbReference>
<dbReference type="STRING" id="1763538.LPB68_19480"/>
<dbReference type="RefSeq" id="WP_068655882.1">
    <property type="nucleotide sequence ID" value="NZ_CP017770.1"/>
</dbReference>
<name>A0A167FQW3_9BACL</name>
<dbReference type="AlphaFoldDB" id="A0A167FQW3"/>
<feature type="domain" description="ATPase BadF/BadG/BcrA/BcrD type" evidence="1">
    <location>
        <begin position="7"/>
        <end position="301"/>
    </location>
</feature>
<comment type="caution">
    <text evidence="2">The sequence shown here is derived from an EMBL/GenBank/DDBJ whole genome shotgun (WGS) entry which is preliminary data.</text>
</comment>
<dbReference type="InterPro" id="IPR043129">
    <property type="entry name" value="ATPase_NBD"/>
</dbReference>
<evidence type="ECO:0000313" key="2">
    <source>
        <dbReference type="EMBL" id="OAB76809.1"/>
    </source>
</evidence>
<gene>
    <name evidence="2" type="ORF">PNBC_05260</name>
</gene>